<name>A0A443ZGD3_9PSED</name>
<evidence type="ECO:0000313" key="1">
    <source>
        <dbReference type="EMBL" id="RWU17871.1"/>
    </source>
</evidence>
<dbReference type="AlphaFoldDB" id="A0A443ZGD3"/>
<dbReference type="OrthoDB" id="7015712at2"/>
<protein>
    <submittedName>
        <fullName evidence="1">Uncharacterized protein</fullName>
    </submittedName>
</protein>
<accession>A0A443ZGD3</accession>
<comment type="caution">
    <text evidence="1">The sequence shown here is derived from an EMBL/GenBank/DDBJ whole genome shotgun (WGS) entry which is preliminary data.</text>
</comment>
<reference evidence="1 2" key="1">
    <citation type="submission" date="2018-06" db="EMBL/GenBank/DDBJ databases">
        <title>Bacteria isolated from soil of Wuhan.</title>
        <authorList>
            <person name="Wei X."/>
            <person name="Chunhua H."/>
        </authorList>
    </citation>
    <scope>NUCLEOTIDE SEQUENCE [LARGE SCALE GENOMIC DNA]</scope>
    <source>
        <strain evidence="2">xwS2</strain>
    </source>
</reference>
<sequence length="131" mass="14591">MSVLRTSGFEKPRIPDLNEFNEVDIDQLGDGPLLAIIKYAGMQVGDLVAPRWVGAGPTGEVFDDIKARLPVLEEYLENGLVIKIENQKVCDAAGGWAFFSYTVVGAQELLRQFCYLGLHFTKFRSINLQLI</sequence>
<organism evidence="1 2">
    <name type="scientific">Pseudomonas alkylphenolica</name>
    <dbReference type="NCBI Taxonomy" id="237609"/>
    <lineage>
        <taxon>Bacteria</taxon>
        <taxon>Pseudomonadati</taxon>
        <taxon>Pseudomonadota</taxon>
        <taxon>Gammaproteobacteria</taxon>
        <taxon>Pseudomonadales</taxon>
        <taxon>Pseudomonadaceae</taxon>
        <taxon>Pseudomonas</taxon>
    </lineage>
</organism>
<dbReference type="RefSeq" id="WP_128325991.1">
    <property type="nucleotide sequence ID" value="NZ_QJRG01000049.1"/>
</dbReference>
<proteinExistence type="predicted"/>
<dbReference type="EMBL" id="QJRG01000049">
    <property type="protein sequence ID" value="RWU17871.1"/>
    <property type="molecule type" value="Genomic_DNA"/>
</dbReference>
<gene>
    <name evidence="1" type="ORF">DM813_24630</name>
</gene>
<evidence type="ECO:0000313" key="2">
    <source>
        <dbReference type="Proteomes" id="UP000288983"/>
    </source>
</evidence>
<dbReference type="Proteomes" id="UP000288983">
    <property type="component" value="Unassembled WGS sequence"/>
</dbReference>